<evidence type="ECO:0000313" key="7">
    <source>
        <dbReference type="EMBL" id="ODQ44307.1"/>
    </source>
</evidence>
<dbReference type="GO" id="GO:0007030">
    <property type="term" value="P:Golgi organization"/>
    <property type="evidence" value="ECO:0007669"/>
    <property type="project" value="TreeGrafter"/>
</dbReference>
<feature type="compositionally biased region" description="Basic and acidic residues" evidence="5">
    <location>
        <begin position="108"/>
        <end position="119"/>
    </location>
</feature>
<feature type="domain" description="GRIP" evidence="6">
    <location>
        <begin position="395"/>
        <end position="446"/>
    </location>
</feature>
<dbReference type="Proteomes" id="UP000094455">
    <property type="component" value="Unassembled WGS sequence"/>
</dbReference>
<feature type="region of interest" description="Disordered" evidence="5">
    <location>
        <begin position="1"/>
        <end position="119"/>
    </location>
</feature>
<name>A0A1E3NDU9_9ASCO</name>
<dbReference type="PANTHER" id="PTHR18921:SF2">
    <property type="entry name" value="THYROID RECEPTOR-INTERACTING PROTEIN 11"/>
    <property type="match status" value="1"/>
</dbReference>
<protein>
    <recommendedName>
        <fullName evidence="6">GRIP domain-containing protein</fullName>
    </recommendedName>
</protein>
<evidence type="ECO:0000256" key="3">
    <source>
        <dbReference type="ARBA" id="ARBA00023054"/>
    </source>
</evidence>
<dbReference type="PROSITE" id="PS50913">
    <property type="entry name" value="GRIP"/>
    <property type="match status" value="1"/>
</dbReference>
<dbReference type="GO" id="GO:0006888">
    <property type="term" value="P:endoplasmic reticulum to Golgi vesicle-mediated transport"/>
    <property type="evidence" value="ECO:0007669"/>
    <property type="project" value="TreeGrafter"/>
</dbReference>
<dbReference type="RefSeq" id="XP_019015420.1">
    <property type="nucleotide sequence ID" value="XM_019163060.1"/>
</dbReference>
<dbReference type="OrthoDB" id="425925at2759"/>
<evidence type="ECO:0000259" key="6">
    <source>
        <dbReference type="PROSITE" id="PS50913"/>
    </source>
</evidence>
<comment type="subcellular location">
    <subcellularLocation>
        <location evidence="1">Golgi apparatus</location>
    </subcellularLocation>
</comment>
<dbReference type="AlphaFoldDB" id="A0A1E3NDU9"/>
<dbReference type="EMBL" id="KV454007">
    <property type="protein sequence ID" value="ODQ44307.1"/>
    <property type="molecule type" value="Genomic_DNA"/>
</dbReference>
<evidence type="ECO:0000313" key="8">
    <source>
        <dbReference type="Proteomes" id="UP000094455"/>
    </source>
</evidence>
<dbReference type="InterPro" id="IPR000237">
    <property type="entry name" value="GRIP_dom"/>
</dbReference>
<dbReference type="Gene3D" id="1.10.287.1490">
    <property type="match status" value="1"/>
</dbReference>
<accession>A0A1E3NDU9</accession>
<feature type="compositionally biased region" description="Basic and acidic residues" evidence="5">
    <location>
        <begin position="20"/>
        <end position="41"/>
    </location>
</feature>
<evidence type="ECO:0000256" key="2">
    <source>
        <dbReference type="ARBA" id="ARBA00023034"/>
    </source>
</evidence>
<evidence type="ECO:0000256" key="4">
    <source>
        <dbReference type="SAM" id="Coils"/>
    </source>
</evidence>
<evidence type="ECO:0000256" key="1">
    <source>
        <dbReference type="ARBA" id="ARBA00004555"/>
    </source>
</evidence>
<feature type="coiled-coil region" evidence="4">
    <location>
        <begin position="149"/>
        <end position="376"/>
    </location>
</feature>
<keyword evidence="8" id="KW-1185">Reference proteome</keyword>
<keyword evidence="3 4" id="KW-0175">Coiled coil</keyword>
<dbReference type="PANTHER" id="PTHR18921">
    <property type="entry name" value="MYOSIN HEAVY CHAIN - RELATED"/>
    <property type="match status" value="1"/>
</dbReference>
<feature type="compositionally biased region" description="Basic and acidic residues" evidence="5">
    <location>
        <begin position="53"/>
        <end position="99"/>
    </location>
</feature>
<organism evidence="7 8">
    <name type="scientific">Pichia membranifaciens NRRL Y-2026</name>
    <dbReference type="NCBI Taxonomy" id="763406"/>
    <lineage>
        <taxon>Eukaryota</taxon>
        <taxon>Fungi</taxon>
        <taxon>Dikarya</taxon>
        <taxon>Ascomycota</taxon>
        <taxon>Saccharomycotina</taxon>
        <taxon>Pichiomycetes</taxon>
        <taxon>Pichiales</taxon>
        <taxon>Pichiaceae</taxon>
        <taxon>Pichia</taxon>
    </lineage>
</organism>
<dbReference type="GO" id="GO:0031267">
    <property type="term" value="F:small GTPase binding"/>
    <property type="evidence" value="ECO:0007669"/>
    <property type="project" value="TreeGrafter"/>
</dbReference>
<reference evidence="7 8" key="1">
    <citation type="journal article" date="2016" name="Proc. Natl. Acad. Sci. U.S.A.">
        <title>Comparative genomics of biotechnologically important yeasts.</title>
        <authorList>
            <person name="Riley R."/>
            <person name="Haridas S."/>
            <person name="Wolfe K.H."/>
            <person name="Lopes M.R."/>
            <person name="Hittinger C.T."/>
            <person name="Goeker M."/>
            <person name="Salamov A.A."/>
            <person name="Wisecaver J.H."/>
            <person name="Long T.M."/>
            <person name="Calvey C.H."/>
            <person name="Aerts A.L."/>
            <person name="Barry K.W."/>
            <person name="Choi C."/>
            <person name="Clum A."/>
            <person name="Coughlan A.Y."/>
            <person name="Deshpande S."/>
            <person name="Douglass A.P."/>
            <person name="Hanson S.J."/>
            <person name="Klenk H.-P."/>
            <person name="LaButti K.M."/>
            <person name="Lapidus A."/>
            <person name="Lindquist E.A."/>
            <person name="Lipzen A.M."/>
            <person name="Meier-Kolthoff J.P."/>
            <person name="Ohm R.A."/>
            <person name="Otillar R.P."/>
            <person name="Pangilinan J.L."/>
            <person name="Peng Y."/>
            <person name="Rokas A."/>
            <person name="Rosa C.A."/>
            <person name="Scheuner C."/>
            <person name="Sibirny A.A."/>
            <person name="Slot J.C."/>
            <person name="Stielow J.B."/>
            <person name="Sun H."/>
            <person name="Kurtzman C.P."/>
            <person name="Blackwell M."/>
            <person name="Grigoriev I.V."/>
            <person name="Jeffries T.W."/>
        </authorList>
    </citation>
    <scope>NUCLEOTIDE SEQUENCE [LARGE SCALE GENOMIC DNA]</scope>
    <source>
        <strain evidence="7 8">NRRL Y-2026</strain>
    </source>
</reference>
<evidence type="ECO:0000256" key="5">
    <source>
        <dbReference type="SAM" id="MobiDB-lite"/>
    </source>
</evidence>
<dbReference type="Pfam" id="PF10375">
    <property type="entry name" value="GRAB"/>
    <property type="match status" value="1"/>
</dbReference>
<dbReference type="GeneID" id="30179747"/>
<dbReference type="InterPro" id="IPR019459">
    <property type="entry name" value="GRAB"/>
</dbReference>
<sequence length="495" mass="56870">MAKKKSKNNGAKKQVNGEVETVKQESVERKEEIETSHHEEDRDNDDNSSSDPVAHKEDDSSREQIEQLQKELESLKLELSNKEDTLSKITSEKDEEINKLKTQIQNDQSKESARDPELNDIKQQLAMKTEESNKYKASYDSLLSRLSQMKSVFSKMKEAESKFEAVEAENGHLKSQLQSSTSKLSSLESNMSELKAEVLNLNSECDKLTAKNSELKQKLDSQDFELENESKQLEVENKKLKRELKEAKSDLEEYLILIQEEKMSKTNMNQELSDAKSKMDTIVRERKEWEKKCQQSSQEVTSLKETIVQLKKNSEDVVNSFESQLKSKSAQFNELVNEINELKESTADKDAKLETLKGLENDLKEKQLLIGKLRHETIILNEHLTKAMKLIKRESGKETVDRELVSNLFISFLQIPRGDTKKFEVLRLIANFLNWDDEKKRHAGLISSANYRSNSNSVVEVPHPGRHASQSHGDSFVSLWTEFLEKESTPREDVV</sequence>
<dbReference type="STRING" id="763406.A0A1E3NDU9"/>
<gene>
    <name evidence="7" type="ORF">PICMEDRAFT_37109</name>
</gene>
<proteinExistence type="predicted"/>
<dbReference type="GO" id="GO:0005794">
    <property type="term" value="C:Golgi apparatus"/>
    <property type="evidence" value="ECO:0007669"/>
    <property type="project" value="UniProtKB-SubCell"/>
</dbReference>
<keyword evidence="2" id="KW-0333">Golgi apparatus</keyword>